<evidence type="ECO:0000313" key="2">
    <source>
        <dbReference type="EMBL" id="QCY70313.1"/>
    </source>
</evidence>
<sequence length="582" mass="65974">MKKLYITLLLCLMFTTFGYSQQDLSARDRLFDNKEEVFIHYNSTFLVAGESLLYKLYSVDPNSGKLSNLSSIGYLELTSQDGEQIFLHKVSLKGGAGYGDFLIPSTVPSGAYKLLGYTRWMQNAGKGHFFSGDLVIINPYMEDQSNVIWLNDSVPGSNVTTLLQDPSGGNSIRKNKKFCLEVNNDVYGRREKVTINLSKVGSGPVRGNFSVSVKKLENFLIPQPLTAESFHSTLEDSNWERNKNLVLPDLRGEILSGKVIARDKNVEAGGRTLIVSLPGKPFFVRLVKTATDGSFKLNLDKMDFGSRAFFQVLGDDREHFEIILDNAPAVEKQDIRFQEVKITNGMVELIRQRSIYNQVENSYVSVKQDSIDSQVKSIPFYGSLPEIYNLDEFTRFPTLQETFVEIIQLARVRRNRRGSSHFELTGSAGSQSLKPLLIVDGLILQDHEDFIHYDAGKVKSIGLQREKYYLGPEVFNGLMVVETINGDFYEYINHNFIKTKRIEILQPKKTYYQPVYGLKKQLYSRVPDYRLQLLWLPLLVVDGTTAEIEFYTSDVPGNYEITIEGFTEDGEAVSLQKVIEVQ</sequence>
<dbReference type="AlphaFoldDB" id="A0A5B7X6R1"/>
<keyword evidence="3" id="KW-1185">Reference proteome</keyword>
<keyword evidence="1" id="KW-0732">Signal</keyword>
<accession>A0A5B7X6R1</accession>
<proteinExistence type="predicted"/>
<feature type="signal peptide" evidence="1">
    <location>
        <begin position="1"/>
        <end position="21"/>
    </location>
</feature>
<dbReference type="Proteomes" id="UP000309016">
    <property type="component" value="Chromosome"/>
</dbReference>
<organism evidence="2 3">
    <name type="scientific">Antarcticibacterium flavum</name>
    <dbReference type="NCBI Taxonomy" id="2058175"/>
    <lineage>
        <taxon>Bacteria</taxon>
        <taxon>Pseudomonadati</taxon>
        <taxon>Bacteroidota</taxon>
        <taxon>Flavobacteriia</taxon>
        <taxon>Flavobacteriales</taxon>
        <taxon>Flavobacteriaceae</taxon>
        <taxon>Antarcticibacterium</taxon>
    </lineage>
</organism>
<evidence type="ECO:0008006" key="4">
    <source>
        <dbReference type="Google" id="ProtNLM"/>
    </source>
</evidence>
<reference evidence="2 3" key="1">
    <citation type="submission" date="2019-06" db="EMBL/GenBank/DDBJ databases">
        <title>Complete genome sequence of Antarcticibacterium flavum KCTC 52984T from an Antarctic marine sediment.</title>
        <authorList>
            <person name="Lee Y.M."/>
            <person name="Shin S.C."/>
        </authorList>
    </citation>
    <scope>NUCLEOTIDE SEQUENCE [LARGE SCALE GENOMIC DNA]</scope>
    <source>
        <strain evidence="2 3">KCTC 52984</strain>
    </source>
</reference>
<feature type="chain" id="PRO_5022897993" description="Plug domain-containing protein" evidence="1">
    <location>
        <begin position="22"/>
        <end position="582"/>
    </location>
</feature>
<name>A0A5B7X6R1_9FLAO</name>
<evidence type="ECO:0000313" key="3">
    <source>
        <dbReference type="Proteomes" id="UP000309016"/>
    </source>
</evidence>
<evidence type="ECO:0000256" key="1">
    <source>
        <dbReference type="SAM" id="SignalP"/>
    </source>
</evidence>
<dbReference type="RefSeq" id="WP_139066875.1">
    <property type="nucleotide sequence ID" value="NZ_CP040812.1"/>
</dbReference>
<dbReference type="EMBL" id="CP040812">
    <property type="protein sequence ID" value="QCY70313.1"/>
    <property type="molecule type" value="Genomic_DNA"/>
</dbReference>
<gene>
    <name evidence="2" type="ORF">FHG64_13370</name>
</gene>
<protein>
    <recommendedName>
        <fullName evidence="4">Plug domain-containing protein</fullName>
    </recommendedName>
</protein>
<dbReference type="KEGG" id="afla:FHG64_13370"/>
<dbReference type="OrthoDB" id="679547at2"/>